<organism evidence="1 2">
    <name type="scientific">Beta vulgaris subsp. vulgaris</name>
    <name type="common">Beet</name>
    <dbReference type="NCBI Taxonomy" id="3555"/>
    <lineage>
        <taxon>Eukaryota</taxon>
        <taxon>Viridiplantae</taxon>
        <taxon>Streptophyta</taxon>
        <taxon>Embryophyta</taxon>
        <taxon>Tracheophyta</taxon>
        <taxon>Spermatophyta</taxon>
        <taxon>Magnoliopsida</taxon>
        <taxon>eudicotyledons</taxon>
        <taxon>Gunneridae</taxon>
        <taxon>Pentapetalae</taxon>
        <taxon>Caryophyllales</taxon>
        <taxon>Chenopodiaceae</taxon>
        <taxon>Betoideae</taxon>
        <taxon>Beta</taxon>
    </lineage>
</organism>
<evidence type="ECO:0000313" key="2">
    <source>
        <dbReference type="Proteomes" id="UP000035740"/>
    </source>
</evidence>
<dbReference type="AlphaFoldDB" id="A0A0J8AXS6"/>
<name>A0A0J8AXS6_BETVV</name>
<proteinExistence type="predicted"/>
<reference evidence="1 2" key="1">
    <citation type="journal article" date="2014" name="Nature">
        <title>The genome of the recently domesticated crop plant sugar beet (Beta vulgaris).</title>
        <authorList>
            <person name="Dohm J.C."/>
            <person name="Minoche A.E."/>
            <person name="Holtgrawe D."/>
            <person name="Capella-Gutierrez S."/>
            <person name="Zakrzewski F."/>
            <person name="Tafer H."/>
            <person name="Rupp O."/>
            <person name="Sorensen T.R."/>
            <person name="Stracke R."/>
            <person name="Reinhardt R."/>
            <person name="Goesmann A."/>
            <person name="Kraft T."/>
            <person name="Schulz B."/>
            <person name="Stadler P.F."/>
            <person name="Schmidt T."/>
            <person name="Gabaldon T."/>
            <person name="Lehrach H."/>
            <person name="Weisshaar B."/>
            <person name="Himmelbauer H."/>
        </authorList>
    </citation>
    <scope>NUCLEOTIDE SEQUENCE [LARGE SCALE GENOMIC DNA]</scope>
    <source>
        <tissue evidence="1">Taproot</tissue>
    </source>
</reference>
<gene>
    <name evidence="1" type="ORF">BVRB_030540</name>
</gene>
<protein>
    <submittedName>
        <fullName evidence="1">Uncharacterized protein</fullName>
    </submittedName>
</protein>
<dbReference type="EMBL" id="KQ101733">
    <property type="protein sequence ID" value="KMS93531.1"/>
    <property type="molecule type" value="Genomic_DNA"/>
</dbReference>
<keyword evidence="2" id="KW-1185">Reference proteome</keyword>
<dbReference type="Proteomes" id="UP000035740">
    <property type="component" value="Unassembled WGS sequence"/>
</dbReference>
<sequence length="56" mass="6466">MLLNQLYFSYRRSLENSQDIVIRNASEAWATVDQCYDGILSARSQIFTPLPNRNSV</sequence>
<dbReference type="Gramene" id="KMS93531">
    <property type="protein sequence ID" value="KMS93531"/>
    <property type="gene ID" value="BVRB_030540"/>
</dbReference>
<evidence type="ECO:0000313" key="1">
    <source>
        <dbReference type="EMBL" id="KMS93531.1"/>
    </source>
</evidence>
<accession>A0A0J8AXS6</accession>